<feature type="compositionally biased region" description="Basic and acidic residues" evidence="1">
    <location>
        <begin position="33"/>
        <end position="42"/>
    </location>
</feature>
<name>A0A9P4JT68_9PLEO</name>
<protein>
    <submittedName>
        <fullName evidence="3">Uncharacterized protein</fullName>
    </submittedName>
</protein>
<feature type="compositionally biased region" description="Low complexity" evidence="1">
    <location>
        <begin position="55"/>
        <end position="75"/>
    </location>
</feature>
<dbReference type="AlphaFoldDB" id="A0A9P4JT68"/>
<organism evidence="3 4">
    <name type="scientific">Delitschia confertaspora ATCC 74209</name>
    <dbReference type="NCBI Taxonomy" id="1513339"/>
    <lineage>
        <taxon>Eukaryota</taxon>
        <taxon>Fungi</taxon>
        <taxon>Dikarya</taxon>
        <taxon>Ascomycota</taxon>
        <taxon>Pezizomycotina</taxon>
        <taxon>Dothideomycetes</taxon>
        <taxon>Pleosporomycetidae</taxon>
        <taxon>Pleosporales</taxon>
        <taxon>Delitschiaceae</taxon>
        <taxon>Delitschia</taxon>
    </lineage>
</organism>
<keyword evidence="4" id="KW-1185">Reference proteome</keyword>
<dbReference type="OrthoDB" id="2559326at2759"/>
<dbReference type="PANTHER" id="PTHR41800:SF1">
    <property type="entry name" value="EXPRESSED PROTEIN"/>
    <property type="match status" value="1"/>
</dbReference>
<feature type="compositionally biased region" description="Basic and acidic residues" evidence="1">
    <location>
        <begin position="138"/>
        <end position="168"/>
    </location>
</feature>
<keyword evidence="2" id="KW-1133">Transmembrane helix</keyword>
<feature type="compositionally biased region" description="Low complexity" evidence="1">
    <location>
        <begin position="85"/>
        <end position="98"/>
    </location>
</feature>
<feature type="region of interest" description="Disordered" evidence="1">
    <location>
        <begin position="33"/>
        <end position="168"/>
    </location>
</feature>
<dbReference type="Proteomes" id="UP000799536">
    <property type="component" value="Unassembled WGS sequence"/>
</dbReference>
<dbReference type="PANTHER" id="PTHR41800">
    <property type="entry name" value="EXPRESSED PROTEIN"/>
    <property type="match status" value="1"/>
</dbReference>
<evidence type="ECO:0000256" key="2">
    <source>
        <dbReference type="SAM" id="Phobius"/>
    </source>
</evidence>
<reference evidence="3" key="1">
    <citation type="journal article" date="2020" name="Stud. Mycol.">
        <title>101 Dothideomycetes genomes: a test case for predicting lifestyles and emergence of pathogens.</title>
        <authorList>
            <person name="Haridas S."/>
            <person name="Albert R."/>
            <person name="Binder M."/>
            <person name="Bloem J."/>
            <person name="Labutti K."/>
            <person name="Salamov A."/>
            <person name="Andreopoulos B."/>
            <person name="Baker S."/>
            <person name="Barry K."/>
            <person name="Bills G."/>
            <person name="Bluhm B."/>
            <person name="Cannon C."/>
            <person name="Castanera R."/>
            <person name="Culley D."/>
            <person name="Daum C."/>
            <person name="Ezra D."/>
            <person name="Gonzalez J."/>
            <person name="Henrissat B."/>
            <person name="Kuo A."/>
            <person name="Liang C."/>
            <person name="Lipzen A."/>
            <person name="Lutzoni F."/>
            <person name="Magnuson J."/>
            <person name="Mondo S."/>
            <person name="Nolan M."/>
            <person name="Ohm R."/>
            <person name="Pangilinan J."/>
            <person name="Park H.-J."/>
            <person name="Ramirez L."/>
            <person name="Alfaro M."/>
            <person name="Sun H."/>
            <person name="Tritt A."/>
            <person name="Yoshinaga Y."/>
            <person name="Zwiers L.-H."/>
            <person name="Turgeon B."/>
            <person name="Goodwin S."/>
            <person name="Spatafora J."/>
            <person name="Crous P."/>
            <person name="Grigoriev I."/>
        </authorList>
    </citation>
    <scope>NUCLEOTIDE SEQUENCE</scope>
    <source>
        <strain evidence="3">ATCC 74209</strain>
    </source>
</reference>
<dbReference type="EMBL" id="ML993889">
    <property type="protein sequence ID" value="KAF2203951.1"/>
    <property type="molecule type" value="Genomic_DNA"/>
</dbReference>
<accession>A0A9P4JT68</accession>
<sequence length="168" mass="17983">MNTVKSVYYGWGTLIVAGAGAYYFAKKSINADRATKAEADRQKRLRNAQLEAQALSPSSLPKSSSQSSTPLSTSSHYTFPPPTNTGPAPTNTTTSAAPKSITDEVGKLKRNGGNGGWNGDSAGDPSLEASQDPAPTRHAPEDEVQKVREKSKYEASDVYRSRKGDRFS</sequence>
<evidence type="ECO:0000313" key="3">
    <source>
        <dbReference type="EMBL" id="KAF2203951.1"/>
    </source>
</evidence>
<dbReference type="InterPro" id="IPR031833">
    <property type="entry name" value="DUF4748"/>
</dbReference>
<dbReference type="Pfam" id="PF15932">
    <property type="entry name" value="DUF4748"/>
    <property type="match status" value="1"/>
</dbReference>
<feature type="transmembrane region" description="Helical" evidence="2">
    <location>
        <begin position="6"/>
        <end position="25"/>
    </location>
</feature>
<comment type="caution">
    <text evidence="3">The sequence shown here is derived from an EMBL/GenBank/DDBJ whole genome shotgun (WGS) entry which is preliminary data.</text>
</comment>
<proteinExistence type="predicted"/>
<keyword evidence="2" id="KW-0472">Membrane</keyword>
<evidence type="ECO:0000256" key="1">
    <source>
        <dbReference type="SAM" id="MobiDB-lite"/>
    </source>
</evidence>
<evidence type="ECO:0000313" key="4">
    <source>
        <dbReference type="Proteomes" id="UP000799536"/>
    </source>
</evidence>
<gene>
    <name evidence="3" type="ORF">GQ43DRAFT_388969</name>
</gene>
<keyword evidence="2" id="KW-0812">Transmembrane</keyword>